<evidence type="ECO:0000256" key="4">
    <source>
        <dbReference type="ARBA" id="ARBA00022989"/>
    </source>
</evidence>
<dbReference type="PANTHER" id="PTHR30086:SF20">
    <property type="entry name" value="ARGININE EXPORTER PROTEIN ARGO-RELATED"/>
    <property type="match status" value="1"/>
</dbReference>
<dbReference type="GO" id="GO:0015171">
    <property type="term" value="F:amino acid transmembrane transporter activity"/>
    <property type="evidence" value="ECO:0007669"/>
    <property type="project" value="TreeGrafter"/>
</dbReference>
<comment type="caution">
    <text evidence="7">The sequence shown here is derived from an EMBL/GenBank/DDBJ whole genome shotgun (WGS) entry which is preliminary data.</text>
</comment>
<accession>A0AAW7XFR1</accession>
<evidence type="ECO:0000313" key="7">
    <source>
        <dbReference type="EMBL" id="MDO6452885.1"/>
    </source>
</evidence>
<dbReference type="InterPro" id="IPR001123">
    <property type="entry name" value="LeuE-type"/>
</dbReference>
<keyword evidence="5 6" id="KW-0472">Membrane</keyword>
<evidence type="ECO:0000313" key="8">
    <source>
        <dbReference type="EMBL" id="MDP2521483.1"/>
    </source>
</evidence>
<dbReference type="GeneID" id="89457158"/>
<dbReference type="RefSeq" id="WP_075173005.1">
    <property type="nucleotide sequence ID" value="NZ_CAXHZV010000002.1"/>
</dbReference>
<reference evidence="7" key="1">
    <citation type="submission" date="2023-07" db="EMBL/GenBank/DDBJ databases">
        <title>Genome content predicts the carbon catabolic preferences of heterotrophic bacteria.</title>
        <authorList>
            <person name="Gralka M."/>
        </authorList>
    </citation>
    <scope>NUCLEOTIDE SEQUENCE</scope>
    <source>
        <strain evidence="8">5G01</strain>
        <strain evidence="7">I2M16</strain>
    </source>
</reference>
<evidence type="ECO:0000313" key="9">
    <source>
        <dbReference type="Proteomes" id="UP001169862"/>
    </source>
</evidence>
<dbReference type="GO" id="GO:0005886">
    <property type="term" value="C:plasma membrane"/>
    <property type="evidence" value="ECO:0007669"/>
    <property type="project" value="UniProtKB-SubCell"/>
</dbReference>
<sequence>MGFLVLQGYGSAMALIMAIGAQNAFVLGKGVQRHYHWPVAAICILCDLALISAGMLGAGFVFEQWPWLLDAFRVGGVIFLSVYGFKAFQSFLSPIGLEANTKRAGLRVTLLTALAVSLLNPHVYLDTVILLGSLGSQHFGQAKVLFWIGAMLASLSWFIFLTLAARKLSPWLEKPHVWRWVDFLVALMMWSIALWLVLEKI</sequence>
<evidence type="ECO:0000256" key="5">
    <source>
        <dbReference type="ARBA" id="ARBA00023136"/>
    </source>
</evidence>
<evidence type="ECO:0000256" key="1">
    <source>
        <dbReference type="ARBA" id="ARBA00004651"/>
    </source>
</evidence>
<keyword evidence="2" id="KW-1003">Cell membrane</keyword>
<keyword evidence="3 6" id="KW-0812">Transmembrane</keyword>
<gene>
    <name evidence="7" type="ORF">Q4490_04845</name>
    <name evidence="8" type="ORF">Q8W30_02765</name>
</gene>
<feature type="transmembrane region" description="Helical" evidence="6">
    <location>
        <begin position="39"/>
        <end position="62"/>
    </location>
</feature>
<feature type="transmembrane region" description="Helical" evidence="6">
    <location>
        <begin position="6"/>
        <end position="27"/>
    </location>
</feature>
<name>A0AAW7XFR1_9GAMM</name>
<evidence type="ECO:0000256" key="3">
    <source>
        <dbReference type="ARBA" id="ARBA00022692"/>
    </source>
</evidence>
<dbReference type="PANTHER" id="PTHR30086">
    <property type="entry name" value="ARGININE EXPORTER PROTEIN ARGO"/>
    <property type="match status" value="1"/>
</dbReference>
<proteinExistence type="predicted"/>
<keyword evidence="4 6" id="KW-1133">Transmembrane helix</keyword>
<dbReference type="Proteomes" id="UP001169862">
    <property type="component" value="Unassembled WGS sequence"/>
</dbReference>
<protein>
    <submittedName>
        <fullName evidence="7">LysE/ArgO family amino acid transporter</fullName>
    </submittedName>
</protein>
<feature type="transmembrane region" description="Helical" evidence="6">
    <location>
        <begin position="177"/>
        <end position="198"/>
    </location>
</feature>
<evidence type="ECO:0000256" key="2">
    <source>
        <dbReference type="ARBA" id="ARBA00022475"/>
    </source>
</evidence>
<dbReference type="EMBL" id="JAUOPG010000002">
    <property type="protein sequence ID" value="MDO6452885.1"/>
    <property type="molecule type" value="Genomic_DNA"/>
</dbReference>
<keyword evidence="10" id="KW-1185">Reference proteome</keyword>
<evidence type="ECO:0000256" key="6">
    <source>
        <dbReference type="SAM" id="Phobius"/>
    </source>
</evidence>
<feature type="transmembrane region" description="Helical" evidence="6">
    <location>
        <begin position="144"/>
        <end position="165"/>
    </location>
</feature>
<dbReference type="EMBL" id="JAUYVO010000002">
    <property type="protein sequence ID" value="MDP2521483.1"/>
    <property type="molecule type" value="Genomic_DNA"/>
</dbReference>
<comment type="subcellular location">
    <subcellularLocation>
        <location evidence="1">Cell membrane</location>
        <topology evidence="1">Multi-pass membrane protein</topology>
    </subcellularLocation>
</comment>
<dbReference type="Proteomes" id="UP001177341">
    <property type="component" value="Unassembled WGS sequence"/>
</dbReference>
<dbReference type="Pfam" id="PF01810">
    <property type="entry name" value="LysE"/>
    <property type="match status" value="1"/>
</dbReference>
<feature type="transmembrane region" description="Helical" evidence="6">
    <location>
        <begin position="74"/>
        <end position="92"/>
    </location>
</feature>
<organism evidence="7 9">
    <name type="scientific">Neptunomonas phycophila</name>
    <dbReference type="NCBI Taxonomy" id="1572645"/>
    <lineage>
        <taxon>Bacteria</taxon>
        <taxon>Pseudomonadati</taxon>
        <taxon>Pseudomonadota</taxon>
        <taxon>Gammaproteobacteria</taxon>
        <taxon>Oceanospirillales</taxon>
        <taxon>Oceanospirillaceae</taxon>
        <taxon>Neptunomonas</taxon>
    </lineage>
</organism>
<evidence type="ECO:0000313" key="10">
    <source>
        <dbReference type="Proteomes" id="UP001177341"/>
    </source>
</evidence>
<dbReference type="AlphaFoldDB" id="A0AAW7XFR1"/>